<dbReference type="Pfam" id="PF17917">
    <property type="entry name" value="RT_RNaseH"/>
    <property type="match status" value="1"/>
</dbReference>
<evidence type="ECO:0000256" key="1">
    <source>
        <dbReference type="ARBA" id="ARBA00022679"/>
    </source>
</evidence>
<gene>
    <name evidence="8" type="ORF">LIER_15398</name>
</gene>
<comment type="caution">
    <text evidence="8">The sequence shown here is derived from an EMBL/GenBank/DDBJ whole genome shotgun (WGS) entry which is preliminary data.</text>
</comment>
<keyword evidence="3" id="KW-0540">Nuclease</keyword>
<evidence type="ECO:0000313" key="8">
    <source>
        <dbReference type="EMBL" id="GAA0158343.1"/>
    </source>
</evidence>
<evidence type="ECO:0000256" key="3">
    <source>
        <dbReference type="ARBA" id="ARBA00022722"/>
    </source>
</evidence>
<keyword evidence="4" id="KW-0255">Endonuclease</keyword>
<sequence length="145" mass="16803">MSDEEERDCPNSVMECLEQTELQELDDNETEISIHAITTPNSASTFRLKGMFGLSNAPATFQGIMNHVFVILAITKWKYYLMHGRFIIRTDQQSFKHLLEQKVTTYLQQKAVAKLLGLDYKSKTPFVRPDHKPFCQQEHENKHGE</sequence>
<dbReference type="Proteomes" id="UP001454036">
    <property type="component" value="Unassembled WGS sequence"/>
</dbReference>
<keyword evidence="6" id="KW-0695">RNA-directed DNA polymerase</keyword>
<dbReference type="EMBL" id="BAABME010003325">
    <property type="protein sequence ID" value="GAA0158343.1"/>
    <property type="molecule type" value="Genomic_DNA"/>
</dbReference>
<evidence type="ECO:0000256" key="6">
    <source>
        <dbReference type="ARBA" id="ARBA00022918"/>
    </source>
</evidence>
<evidence type="ECO:0000313" key="9">
    <source>
        <dbReference type="Proteomes" id="UP001454036"/>
    </source>
</evidence>
<name>A0AAV3Q7B3_LITER</name>
<organism evidence="8 9">
    <name type="scientific">Lithospermum erythrorhizon</name>
    <name type="common">Purple gromwell</name>
    <name type="synonym">Lithospermum officinale var. erythrorhizon</name>
    <dbReference type="NCBI Taxonomy" id="34254"/>
    <lineage>
        <taxon>Eukaryota</taxon>
        <taxon>Viridiplantae</taxon>
        <taxon>Streptophyta</taxon>
        <taxon>Embryophyta</taxon>
        <taxon>Tracheophyta</taxon>
        <taxon>Spermatophyta</taxon>
        <taxon>Magnoliopsida</taxon>
        <taxon>eudicotyledons</taxon>
        <taxon>Gunneridae</taxon>
        <taxon>Pentapetalae</taxon>
        <taxon>asterids</taxon>
        <taxon>lamiids</taxon>
        <taxon>Boraginales</taxon>
        <taxon>Boraginaceae</taxon>
        <taxon>Boraginoideae</taxon>
        <taxon>Lithospermeae</taxon>
        <taxon>Lithospermum</taxon>
    </lineage>
</organism>
<evidence type="ECO:0000256" key="2">
    <source>
        <dbReference type="ARBA" id="ARBA00022695"/>
    </source>
</evidence>
<keyword evidence="5" id="KW-0378">Hydrolase</keyword>
<protein>
    <recommendedName>
        <fullName evidence="7">Reverse transcriptase RNase H-like domain-containing protein</fullName>
    </recommendedName>
</protein>
<evidence type="ECO:0000256" key="4">
    <source>
        <dbReference type="ARBA" id="ARBA00022759"/>
    </source>
</evidence>
<dbReference type="AlphaFoldDB" id="A0AAV3Q7B3"/>
<keyword evidence="9" id="KW-1185">Reference proteome</keyword>
<accession>A0AAV3Q7B3</accession>
<keyword evidence="1" id="KW-0808">Transferase</keyword>
<reference evidence="8 9" key="1">
    <citation type="submission" date="2024-01" db="EMBL/GenBank/DDBJ databases">
        <title>The complete chloroplast genome sequence of Lithospermum erythrorhizon: insights into the phylogenetic relationship among Boraginaceae species and the maternal lineages of purple gromwells.</title>
        <authorList>
            <person name="Okada T."/>
            <person name="Watanabe K."/>
        </authorList>
    </citation>
    <scope>NUCLEOTIDE SEQUENCE [LARGE SCALE GENOMIC DNA]</scope>
</reference>
<evidence type="ECO:0000256" key="5">
    <source>
        <dbReference type="ARBA" id="ARBA00022801"/>
    </source>
</evidence>
<dbReference type="InterPro" id="IPR041373">
    <property type="entry name" value="RT_RNaseH"/>
</dbReference>
<feature type="domain" description="Reverse transcriptase RNase H-like" evidence="7">
    <location>
        <begin position="70"/>
        <end position="114"/>
    </location>
</feature>
<evidence type="ECO:0000259" key="7">
    <source>
        <dbReference type="Pfam" id="PF17917"/>
    </source>
</evidence>
<proteinExistence type="predicted"/>
<keyword evidence="2" id="KW-0548">Nucleotidyltransferase</keyword>